<evidence type="ECO:0000313" key="2">
    <source>
        <dbReference type="EMBL" id="SCB10049.1"/>
    </source>
</evidence>
<reference evidence="3" key="1">
    <citation type="submission" date="2016-08" db="EMBL/GenBank/DDBJ databases">
        <authorList>
            <person name="Varghese N."/>
            <person name="Submissions Spin"/>
        </authorList>
    </citation>
    <scope>NUCLEOTIDE SEQUENCE [LARGE SCALE GENOMIC DNA]</scope>
    <source>
        <strain evidence="3">CCBAU 57015</strain>
    </source>
</reference>
<feature type="compositionally biased region" description="Basic and acidic residues" evidence="1">
    <location>
        <begin position="37"/>
        <end position="67"/>
    </location>
</feature>
<gene>
    <name evidence="2" type="ORF">GA0061100_101607</name>
</gene>
<accession>A0A1C3U3K9</accession>
<dbReference type="AlphaFoldDB" id="A0A1C3U3K9"/>
<dbReference type="STRING" id="52131.GA0061100_101607"/>
<dbReference type="OrthoDB" id="8452991at2"/>
<feature type="region of interest" description="Disordered" evidence="1">
    <location>
        <begin position="33"/>
        <end position="67"/>
    </location>
</feature>
<dbReference type="RefSeq" id="WP_075851119.1">
    <property type="nucleotide sequence ID" value="NZ_FMAC01000001.1"/>
</dbReference>
<dbReference type="EMBL" id="FMAC01000001">
    <property type="protein sequence ID" value="SCB10049.1"/>
    <property type="molecule type" value="Genomic_DNA"/>
</dbReference>
<dbReference type="Proteomes" id="UP000186228">
    <property type="component" value="Unassembled WGS sequence"/>
</dbReference>
<keyword evidence="3" id="KW-1185">Reference proteome</keyword>
<organism evidence="2 3">
    <name type="scientific">Rhizobium hainanense</name>
    <dbReference type="NCBI Taxonomy" id="52131"/>
    <lineage>
        <taxon>Bacteria</taxon>
        <taxon>Pseudomonadati</taxon>
        <taxon>Pseudomonadota</taxon>
        <taxon>Alphaproteobacteria</taxon>
        <taxon>Hyphomicrobiales</taxon>
        <taxon>Rhizobiaceae</taxon>
        <taxon>Rhizobium/Agrobacterium group</taxon>
        <taxon>Rhizobium</taxon>
    </lineage>
</organism>
<sequence length="67" mass="7566">MSDVLLTIPEIDRRIAAIRENLRELIEQAAAFSGAADEERTSERIAEQEEELERLTKQRDALAKGKA</sequence>
<evidence type="ECO:0000313" key="3">
    <source>
        <dbReference type="Proteomes" id="UP000186228"/>
    </source>
</evidence>
<name>A0A1C3U3K9_9HYPH</name>
<proteinExistence type="predicted"/>
<evidence type="ECO:0000256" key="1">
    <source>
        <dbReference type="SAM" id="MobiDB-lite"/>
    </source>
</evidence>
<protein>
    <submittedName>
        <fullName evidence="2">Uncharacterized protein</fullName>
    </submittedName>
</protein>